<keyword evidence="6" id="KW-0675">Receptor</keyword>
<keyword evidence="7" id="KW-0325">Glycoprotein</keyword>
<feature type="transmembrane region" description="Helical" evidence="8">
    <location>
        <begin position="413"/>
        <end position="433"/>
    </location>
</feature>
<evidence type="ECO:0000256" key="6">
    <source>
        <dbReference type="ARBA" id="ARBA00023170"/>
    </source>
</evidence>
<feature type="transmembrane region" description="Helical" evidence="8">
    <location>
        <begin position="1014"/>
        <end position="1033"/>
    </location>
</feature>
<proteinExistence type="predicted"/>
<evidence type="ECO:0000256" key="3">
    <source>
        <dbReference type="ARBA" id="ARBA00022692"/>
    </source>
</evidence>
<evidence type="ECO:0000256" key="2">
    <source>
        <dbReference type="ARBA" id="ARBA00022475"/>
    </source>
</evidence>
<sequence>MDLLSCSLNINLRIWLKMFYVFLLFLAFIKFTDARIILNTQTIFSILNNSKIKPCSIFFVSTKDLRYSQQDHRNAGILSEVYNLSTNVLSVLDPTDPRFKEFKDKQKRLLRFKRFSGSCSVSLIFVNDIEKIEPSTKALVSPPNSPLTIRNRDYYIFIGNGEILDKILLDSFVSSNLRHKIAVTILNSSREGFLTMKTMRLFCNHGRSQIFEVKGEILFSESDTKNFHGKKLIASIVANTTTGIMLTKVEGKIRPLKTGGHFLQSFITASKHLNFTFELIPSSGDGAAGSKNEPGSSSAGMVTQILNRKVDVGVVGGVTQDRLHVIDICSALEYLSLIFVRGPPRKIVSWGNILWPLDGPVWISYFAIVLATILILKIFSYFWGSVQKEKLPDLAAIMLASTFSQIYKPQRVIWLNIFLSFWHAYVIVMSTAYSSKLYQFFTMPQTATPPETFEQLANSTYQIGFGDMGGTIYNYFNSSSDVTKQRIFTRLEKVNVFQCFINSMNYPDYACISYFGGTENILKPWLPILGIKMTQGKIPLVVSQHPAYQFPVSFVLEKNSILYGPLSRFGSTCFESGLIVAWRHQTAFDIREEVRAGRFRIPKFNQTDYLYGKKTHTLAAFQTPPIVKSNQLRPLMQKLSPCLTEIYEFAPVIDYSQLRNPFLLTNPEFARAGNTRKIYNPTIRSSHRCKSVLILLPSDDSNINPLNFTTYSGKKLDLSYNYFNEFYRAPIYPESIYGLQIQSSKEFHNNVTNTLNFVNVLFDISPPYAPPVFVLLFNHPLSPQNGNAAKFWFACEKCVSSLTPMDLGLSLKIFEFVCSSMENCYDAMITAYRQVIDNGRNVAFIPSYNDLATDHIMFTTLRNKRPSPFSRDFPAEIHEAVEVFLIEDLNSSLYQDYISLMEFYPCPVTFHRLRAYKFVEMFHAGMTEPFKFMTPDKVTNVKMSFASFWKPFGNKVWIALVIATLIMSLLTIHEQKRFIVSHTFWWGFKVVHRFVLLWLVMIDQKVSFPKMKQLTVGIYILMMLIITMQYKAFLKSDVTVTTPYETKWEYIEQLNEFSLYLLLSDKDCPSTELLTIEPNHDLCRKLRTRNSDPCYFYSELLVQHSILGMSMYHHQGYSEYEIKKLTLLRKLEANTFLLCLNQVQNILKGRSTKIAFIIPEKSFEFYRQILQEKAEGIQGHNLNLGHNQKVQDRFLVLPHHYSMTGGLHELNQVVPKRMRSLLTSGIYDLWARWDAIRFSKNQLQGKIDTLITFVPLGLFTSNIHLIFYVLCLAYFVSLVCLCIQNIFHSCMQLL</sequence>
<dbReference type="Proteomes" id="UP000708208">
    <property type="component" value="Unassembled WGS sequence"/>
</dbReference>
<keyword evidence="5 8" id="KW-0472">Membrane</keyword>
<evidence type="ECO:0000256" key="4">
    <source>
        <dbReference type="ARBA" id="ARBA00022989"/>
    </source>
</evidence>
<accession>A0A8J2NXS6</accession>
<evidence type="ECO:0000256" key="7">
    <source>
        <dbReference type="ARBA" id="ARBA00023180"/>
    </source>
</evidence>
<feature type="transmembrane region" description="Helical" evidence="8">
    <location>
        <begin position="362"/>
        <end position="384"/>
    </location>
</feature>
<evidence type="ECO:0000313" key="9">
    <source>
        <dbReference type="EMBL" id="CAG7730488.1"/>
    </source>
</evidence>
<evidence type="ECO:0000256" key="8">
    <source>
        <dbReference type="SAM" id="Phobius"/>
    </source>
</evidence>
<comment type="caution">
    <text evidence="9">The sequence shown here is derived from an EMBL/GenBank/DDBJ whole genome shotgun (WGS) entry which is preliminary data.</text>
</comment>
<comment type="subcellular location">
    <subcellularLocation>
        <location evidence="1">Cell membrane</location>
        <topology evidence="1">Multi-pass membrane protein</topology>
    </subcellularLocation>
</comment>
<feature type="transmembrane region" description="Helical" evidence="8">
    <location>
        <begin position="1265"/>
        <end position="1287"/>
    </location>
</feature>
<gene>
    <name evidence="9" type="ORF">AFUS01_LOCUS19131</name>
</gene>
<dbReference type="InterPro" id="IPR052192">
    <property type="entry name" value="Insect_Ionotropic_Sensory_Rcpt"/>
</dbReference>
<evidence type="ECO:0000256" key="5">
    <source>
        <dbReference type="ARBA" id="ARBA00023136"/>
    </source>
</evidence>
<reference evidence="9" key="1">
    <citation type="submission" date="2021-06" db="EMBL/GenBank/DDBJ databases">
        <authorList>
            <person name="Hodson N. C."/>
            <person name="Mongue J. A."/>
            <person name="Jaron S. K."/>
        </authorList>
    </citation>
    <scope>NUCLEOTIDE SEQUENCE</scope>
</reference>
<keyword evidence="10" id="KW-1185">Reference proteome</keyword>
<evidence type="ECO:0000256" key="1">
    <source>
        <dbReference type="ARBA" id="ARBA00004651"/>
    </source>
</evidence>
<dbReference type="PANTHER" id="PTHR42643:SF24">
    <property type="entry name" value="IONOTROPIC RECEPTOR 60A"/>
    <property type="match status" value="1"/>
</dbReference>
<feature type="transmembrane region" description="Helical" evidence="8">
    <location>
        <begin position="984"/>
        <end position="1002"/>
    </location>
</feature>
<dbReference type="EMBL" id="CAJVCH010195293">
    <property type="protein sequence ID" value="CAG7730488.1"/>
    <property type="molecule type" value="Genomic_DNA"/>
</dbReference>
<keyword evidence="3 8" id="KW-0812">Transmembrane</keyword>
<feature type="transmembrane region" description="Helical" evidence="8">
    <location>
        <begin position="952"/>
        <end position="972"/>
    </location>
</feature>
<dbReference type="PANTHER" id="PTHR42643">
    <property type="entry name" value="IONOTROPIC RECEPTOR 20A-RELATED"/>
    <property type="match status" value="1"/>
</dbReference>
<protein>
    <recommendedName>
        <fullName evidence="11">Ionotropic receptor</fullName>
    </recommendedName>
</protein>
<evidence type="ECO:0008006" key="11">
    <source>
        <dbReference type="Google" id="ProtNLM"/>
    </source>
</evidence>
<feature type="transmembrane region" description="Helical" evidence="8">
    <location>
        <begin position="12"/>
        <end position="29"/>
    </location>
</feature>
<evidence type="ECO:0000313" key="10">
    <source>
        <dbReference type="Proteomes" id="UP000708208"/>
    </source>
</evidence>
<keyword evidence="2" id="KW-1003">Cell membrane</keyword>
<dbReference type="GO" id="GO:0005886">
    <property type="term" value="C:plasma membrane"/>
    <property type="evidence" value="ECO:0007669"/>
    <property type="project" value="UniProtKB-SubCell"/>
</dbReference>
<organism evidence="9 10">
    <name type="scientific">Allacma fusca</name>
    <dbReference type="NCBI Taxonomy" id="39272"/>
    <lineage>
        <taxon>Eukaryota</taxon>
        <taxon>Metazoa</taxon>
        <taxon>Ecdysozoa</taxon>
        <taxon>Arthropoda</taxon>
        <taxon>Hexapoda</taxon>
        <taxon>Collembola</taxon>
        <taxon>Symphypleona</taxon>
        <taxon>Sminthuridae</taxon>
        <taxon>Allacma</taxon>
    </lineage>
</organism>
<keyword evidence="4 8" id="KW-1133">Transmembrane helix</keyword>
<name>A0A8J2NXS6_9HEXA</name>